<reference evidence="1" key="1">
    <citation type="submission" date="2018-07" db="EMBL/GenBank/DDBJ databases">
        <authorList>
            <consortium name="Genoscope - CEA"/>
            <person name="William W."/>
        </authorList>
    </citation>
    <scope>NUCLEOTIDE SEQUENCE</scope>
    <source>
        <strain evidence="1">IK1</strain>
    </source>
</reference>
<evidence type="ECO:0000313" key="1">
    <source>
        <dbReference type="EMBL" id="VBB41862.1"/>
    </source>
</evidence>
<name>A0A653A2I0_UNCDX</name>
<organism evidence="1">
    <name type="scientific">Uncultured Desulfatiglans sp</name>
    <dbReference type="NCBI Taxonomy" id="1748965"/>
    <lineage>
        <taxon>Bacteria</taxon>
        <taxon>Pseudomonadati</taxon>
        <taxon>Thermodesulfobacteriota</taxon>
        <taxon>Desulfobacteria</taxon>
        <taxon>Desulfatiglandales</taxon>
        <taxon>Desulfatiglandaceae</taxon>
        <taxon>Desulfatiglans</taxon>
        <taxon>environmental samples</taxon>
    </lineage>
</organism>
<sequence>MPKSIATKSVRGEQKTFDINKRRYPINSTPLKETTQPKFAIFFAKD</sequence>
<gene>
    <name evidence="1" type="ORF">TRIP_B200002</name>
</gene>
<proteinExistence type="predicted"/>
<dbReference type="EMBL" id="UPXX01000013">
    <property type="protein sequence ID" value="VBB41862.1"/>
    <property type="molecule type" value="Genomic_DNA"/>
</dbReference>
<dbReference type="AlphaFoldDB" id="A0A653A2I0"/>
<accession>A0A653A2I0</accession>
<protein>
    <submittedName>
        <fullName evidence="1">Uncharacterized protein</fullName>
    </submittedName>
</protein>